<name>W6MS19_9ASCO</name>
<reference evidence="6" key="2">
    <citation type="submission" date="2014-02" db="EMBL/GenBank/DDBJ databases">
        <title>Complete DNA sequence of /Kuraishia capsulata/ illustrates novel genomic features among budding yeasts (/Saccharomycotina/).</title>
        <authorList>
            <person name="Morales L."/>
            <person name="Noel B."/>
            <person name="Porcel B."/>
            <person name="Marcet-Houben M."/>
            <person name="Hullo M-F."/>
            <person name="Sacerdot C."/>
            <person name="Tekaia F."/>
            <person name="Leh-Louis V."/>
            <person name="Despons L."/>
            <person name="Khanna V."/>
            <person name="Aury J-M."/>
            <person name="Barbe V."/>
            <person name="Couloux A."/>
            <person name="Labadie K."/>
            <person name="Pelletier E."/>
            <person name="Souciet J-L."/>
            <person name="Boekhout T."/>
            <person name="Gabaldon T."/>
            <person name="Wincker P."/>
            <person name="Dujon B."/>
        </authorList>
    </citation>
    <scope>NUCLEOTIDE SEQUENCE</scope>
    <source>
        <strain evidence="6">CBS 1993</strain>
    </source>
</reference>
<evidence type="ECO:0000256" key="4">
    <source>
        <dbReference type="ARBA" id="ARBA00023136"/>
    </source>
</evidence>
<protein>
    <recommendedName>
        <fullName evidence="8">Major facilitator superfamily (MFS) profile domain-containing protein</fullName>
    </recommendedName>
</protein>
<feature type="transmembrane region" description="Helical" evidence="5">
    <location>
        <begin position="151"/>
        <end position="173"/>
    </location>
</feature>
<evidence type="ECO:0000313" key="6">
    <source>
        <dbReference type="EMBL" id="CDK29494.1"/>
    </source>
</evidence>
<dbReference type="GO" id="GO:0005886">
    <property type="term" value="C:plasma membrane"/>
    <property type="evidence" value="ECO:0007669"/>
    <property type="project" value="TreeGrafter"/>
</dbReference>
<dbReference type="OrthoDB" id="5215911at2759"/>
<dbReference type="GO" id="GO:0022857">
    <property type="term" value="F:transmembrane transporter activity"/>
    <property type="evidence" value="ECO:0007669"/>
    <property type="project" value="InterPro"/>
</dbReference>
<dbReference type="InterPro" id="IPR011701">
    <property type="entry name" value="MFS"/>
</dbReference>
<feature type="transmembrane region" description="Helical" evidence="5">
    <location>
        <begin position="208"/>
        <end position="230"/>
    </location>
</feature>
<reference evidence="6" key="1">
    <citation type="submission" date="2013-12" db="EMBL/GenBank/DDBJ databases">
        <authorList>
            <person name="Genoscope - CEA"/>
        </authorList>
    </citation>
    <scope>NUCLEOTIDE SEQUENCE</scope>
    <source>
        <strain evidence="6">CBS 1993</strain>
    </source>
</reference>
<evidence type="ECO:0008006" key="8">
    <source>
        <dbReference type="Google" id="ProtNLM"/>
    </source>
</evidence>
<dbReference type="STRING" id="1382522.W6MS19"/>
<feature type="transmembrane region" description="Helical" evidence="5">
    <location>
        <begin position="122"/>
        <end position="139"/>
    </location>
</feature>
<accession>W6MS19</accession>
<dbReference type="Proteomes" id="UP000019384">
    <property type="component" value="Unassembled WGS sequence"/>
</dbReference>
<dbReference type="PANTHER" id="PTHR23502:SF30">
    <property type="entry name" value="TRANSPORTER, PUTATIVE (AFU_ORTHOLOGUE AFUA_8G04702)-RELATED"/>
    <property type="match status" value="1"/>
</dbReference>
<feature type="transmembrane region" description="Helical" evidence="5">
    <location>
        <begin position="90"/>
        <end position="110"/>
    </location>
</feature>
<comment type="subcellular location">
    <subcellularLocation>
        <location evidence="1">Membrane</location>
        <topology evidence="1">Multi-pass membrane protein</topology>
    </subcellularLocation>
</comment>
<dbReference type="EMBL" id="HG793130">
    <property type="protein sequence ID" value="CDK29494.1"/>
    <property type="molecule type" value="Genomic_DNA"/>
</dbReference>
<evidence type="ECO:0000256" key="1">
    <source>
        <dbReference type="ARBA" id="ARBA00004141"/>
    </source>
</evidence>
<dbReference type="AlphaFoldDB" id="W6MS19"/>
<sequence length="535" mass="60139">MIYDTEKIPGTVHLVDNNGDMHAEHSEGAKDVVLVPTPTDDPDDPLNWSFRRKMLCMFCLILYNLAIGIPASAIYSVLTPIIENTNLTLSNLNNGTGVMFLFFGWGCLLWQPMAQQYGKRPVYIFSVFVYIFLMVWAPYTTSSGEWIASKLLQGFFGAPAESLGEITIADIWFEHERGRWMSVYALSLFVSNSIAPLVAGFISDGQSWKWVCFWCSIFDAAAVIFLFFFFEETNYIRQHISPDDEIEEAPMEKQAGIVTVEQSDSNPEPVKRFIDMTKPKKTYMQKLKFFDKPRPFVIHKLMWRSLTMFRFPGVCWAGFYYGLSVVWNNILNGTSSTVLSAAPYNFSASMVGLTYIAPIVGNVIFTYCSGNLGDRLRLYIARRRNGISEPEDRLWTAIIYLMVCPGGFILWGVGAWAGIPWIGIVIGMGIVSGSGIMGCHCGVNYVLESYGELGSCALVPVIIIRNTMSFGVSWGITPWFENQGLKKMYIAACFISLAGIATFIPMLYYGKKTRVATKHAYWKYVQEASDLGLPH</sequence>
<feature type="transmembrane region" description="Helical" evidence="5">
    <location>
        <begin position="180"/>
        <end position="202"/>
    </location>
</feature>
<feature type="transmembrane region" description="Helical" evidence="5">
    <location>
        <begin position="419"/>
        <end position="443"/>
    </location>
</feature>
<feature type="transmembrane region" description="Helical" evidence="5">
    <location>
        <begin position="455"/>
        <end position="476"/>
    </location>
</feature>
<keyword evidence="3 5" id="KW-1133">Transmembrane helix</keyword>
<dbReference type="InterPro" id="IPR036259">
    <property type="entry name" value="MFS_trans_sf"/>
</dbReference>
<gene>
    <name evidence="6" type="ORF">KUCA_T00005482001</name>
</gene>
<dbReference type="Pfam" id="PF07690">
    <property type="entry name" value="MFS_1"/>
    <property type="match status" value="1"/>
</dbReference>
<organism evidence="6 7">
    <name type="scientific">Kuraishia capsulata CBS 1993</name>
    <dbReference type="NCBI Taxonomy" id="1382522"/>
    <lineage>
        <taxon>Eukaryota</taxon>
        <taxon>Fungi</taxon>
        <taxon>Dikarya</taxon>
        <taxon>Ascomycota</taxon>
        <taxon>Saccharomycotina</taxon>
        <taxon>Pichiomycetes</taxon>
        <taxon>Pichiales</taxon>
        <taxon>Pichiaceae</taxon>
        <taxon>Kuraishia</taxon>
    </lineage>
</organism>
<feature type="transmembrane region" description="Helical" evidence="5">
    <location>
        <begin position="309"/>
        <end position="330"/>
    </location>
</feature>
<dbReference type="GeneID" id="34522867"/>
<dbReference type="Gene3D" id="1.20.1250.20">
    <property type="entry name" value="MFS general substrate transporter like domains"/>
    <property type="match status" value="1"/>
</dbReference>
<evidence type="ECO:0000256" key="5">
    <source>
        <dbReference type="SAM" id="Phobius"/>
    </source>
</evidence>
<keyword evidence="7" id="KW-1185">Reference proteome</keyword>
<dbReference type="HOGENOM" id="CLU_008455_13_3_1"/>
<dbReference type="SUPFAM" id="SSF103473">
    <property type="entry name" value="MFS general substrate transporter"/>
    <property type="match status" value="1"/>
</dbReference>
<feature type="transmembrane region" description="Helical" evidence="5">
    <location>
        <begin position="394"/>
        <end position="413"/>
    </location>
</feature>
<evidence type="ECO:0000256" key="3">
    <source>
        <dbReference type="ARBA" id="ARBA00022989"/>
    </source>
</evidence>
<feature type="transmembrane region" description="Helical" evidence="5">
    <location>
        <begin position="488"/>
        <end position="509"/>
    </location>
</feature>
<feature type="transmembrane region" description="Helical" evidence="5">
    <location>
        <begin position="55"/>
        <end position="78"/>
    </location>
</feature>
<evidence type="ECO:0000313" key="7">
    <source>
        <dbReference type="Proteomes" id="UP000019384"/>
    </source>
</evidence>
<dbReference type="PANTHER" id="PTHR23502">
    <property type="entry name" value="MAJOR FACILITATOR SUPERFAMILY"/>
    <property type="match status" value="1"/>
</dbReference>
<keyword evidence="2 5" id="KW-0812">Transmembrane</keyword>
<dbReference type="RefSeq" id="XP_022461479.1">
    <property type="nucleotide sequence ID" value="XM_022600681.1"/>
</dbReference>
<evidence type="ECO:0000256" key="2">
    <source>
        <dbReference type="ARBA" id="ARBA00022692"/>
    </source>
</evidence>
<feature type="transmembrane region" description="Helical" evidence="5">
    <location>
        <begin position="350"/>
        <end position="373"/>
    </location>
</feature>
<proteinExistence type="predicted"/>
<keyword evidence="4 5" id="KW-0472">Membrane</keyword>